<dbReference type="InterPro" id="IPR050300">
    <property type="entry name" value="GDXG_lipolytic_enzyme"/>
</dbReference>
<comment type="caution">
    <text evidence="3">The sequence shown here is derived from an EMBL/GenBank/DDBJ whole genome shotgun (WGS) entry which is preliminary data.</text>
</comment>
<dbReference type="AlphaFoldDB" id="G5HNE8"/>
<evidence type="ECO:0000256" key="1">
    <source>
        <dbReference type="ARBA" id="ARBA00022801"/>
    </source>
</evidence>
<organism evidence="3 4">
    <name type="scientific">[Clostridium] citroniae WAL-17108</name>
    <dbReference type="NCBI Taxonomy" id="742733"/>
    <lineage>
        <taxon>Bacteria</taxon>
        <taxon>Bacillati</taxon>
        <taxon>Bacillota</taxon>
        <taxon>Clostridia</taxon>
        <taxon>Lachnospirales</taxon>
        <taxon>Lachnospiraceae</taxon>
        <taxon>Enterocloster</taxon>
    </lineage>
</organism>
<protein>
    <recommendedName>
        <fullName evidence="2">Xaa-Pro dipeptidyl-peptidase C-terminal domain-containing protein</fullName>
    </recommendedName>
</protein>
<evidence type="ECO:0000259" key="2">
    <source>
        <dbReference type="SMART" id="SM00939"/>
    </source>
</evidence>
<dbReference type="Proteomes" id="UP000003763">
    <property type="component" value="Unassembled WGS sequence"/>
</dbReference>
<keyword evidence="1" id="KW-0378">Hydrolase</keyword>
<dbReference type="Pfam" id="PF02129">
    <property type="entry name" value="Peptidase_S15"/>
    <property type="match status" value="1"/>
</dbReference>
<dbReference type="eggNOG" id="COG0657">
    <property type="taxonomic scope" value="Bacteria"/>
</dbReference>
<evidence type="ECO:0000313" key="4">
    <source>
        <dbReference type="Proteomes" id="UP000003763"/>
    </source>
</evidence>
<dbReference type="InterPro" id="IPR049492">
    <property type="entry name" value="BD-FAE-like_dom"/>
</dbReference>
<dbReference type="InterPro" id="IPR013736">
    <property type="entry name" value="Xaa-Pro_dipept_C"/>
</dbReference>
<evidence type="ECO:0000313" key="3">
    <source>
        <dbReference type="EMBL" id="EHE96991.1"/>
    </source>
</evidence>
<dbReference type="PANTHER" id="PTHR48081">
    <property type="entry name" value="AB HYDROLASE SUPERFAMILY PROTEIN C4A8.06C"/>
    <property type="match status" value="1"/>
</dbReference>
<dbReference type="SUPFAM" id="SSF49785">
    <property type="entry name" value="Galactose-binding domain-like"/>
    <property type="match status" value="1"/>
</dbReference>
<dbReference type="InterPro" id="IPR029058">
    <property type="entry name" value="AB_hydrolase_fold"/>
</dbReference>
<dbReference type="EMBL" id="ADLJ01000033">
    <property type="protein sequence ID" value="EHE96991.1"/>
    <property type="molecule type" value="Genomic_DNA"/>
</dbReference>
<dbReference type="PATRIC" id="fig|742733.3.peg.4264"/>
<sequence length="1114" mass="123400">MIKNSLPGKYEGFGEPQYSGWAKESLYVEGFDKTRLAVDVVRPADEQGGAVTGRFPAIVLLSRGGRFGEPNEVNGVNIIRDCVPYGYVGVIAEMRGCGASFGVNDSFSSIENRKDVNTLLDWIGGQEWSDGQAVTYGGSNRGLIQYAAAVTRPAPSSVLKGITPVVSNPDFYYQDYPNGVSAIPKRKLSGSTDGGGKKTKEELLEKVAPVDGDKDGSQAYEAYEKDQFGNNRSFMGHLILENMCRDDNNPNFNGEKTNITIPPVTDIDVFRENRVGIHQFAGFLESGPFGQLMAAKEWGGSIVVGPWDHRQSRSGVSGFPEGNFDFCAEHRKWFDYLLKGIPNGFGERPPFIYYTLGAQEKKRWRCSDTWPVENARPATLYLCTETSGTCCSVNDGSLSLDRPATESSVSYKVDTSIQVFDNGDGASFDRMHMTWDGNMAPGVDEKGLTFTSAPLFERYDNEIVGCTSVDLWVACTHRDADFIAYLEEVLPDGQSRYISMGCLRASHRTSAPRRAWDESGAVYHPCMQADRDRCLEEGMNEPVHLQFAIEPIAYRFQKGSRVRITITCADTKSFQHPMYDEKDLPVISLYQGGEHPSFVRIPFIEREENVYNGTISKGEYNGPGTLYFFRDHMYVYYNGTWEKYESGAREALWEIREGKAYFGAGFAFEMEGLPQRNGILQDYQGGEKAVIPFPAKRHLVVDRVSVAPDSEKLYMPDVKTLCLEEFTWNTIKEGQKGAPCILYLHGYSRTPSELGVQQVEYLKRGYTVIGIDMRNYPSNPFPDYLHDIKGCTRYVRAHAAWLGIAGERLGASGQSLGGNAALLLAVTGSCPELEGTVGGNAGISSRIQAAVAGYGWTDLLSMGPDLLEEYMDASDAVKKQKYENTDGPTGPAAAVIGFQGKGKGLKALRSYREERESGEGRAEDGHMEQLLKLEYQASPINHIGPDTPPMALYSGVGMMRVDIANRQTYRTFERMGSYGVDCYMFCNTNGAYGVKPEIVEGVMTFLDRYLKNEPPVRKTVAVPQSLEIVEDGVDRRLSYPLVVKRDGCMYAACKYLEERFGAAVRTAAVIDGTQYAAAKELKGTGAGFRYYEDKNMAVLVPEDEIPEELPQKRG</sequence>
<dbReference type="eggNOG" id="COG2936">
    <property type="taxonomic scope" value="Bacteria"/>
</dbReference>
<dbReference type="NCBIfam" id="TIGR00976">
    <property type="entry name" value="CocE_NonD"/>
    <property type="match status" value="1"/>
</dbReference>
<name>G5HNE8_9FIRM</name>
<dbReference type="RefSeq" id="WP_007866209.1">
    <property type="nucleotide sequence ID" value="NZ_JH376426.1"/>
</dbReference>
<accession>G5HNE8</accession>
<dbReference type="InterPro" id="IPR008979">
    <property type="entry name" value="Galactose-bd-like_sf"/>
</dbReference>
<dbReference type="InterPro" id="IPR005674">
    <property type="entry name" value="CocE/Ser_esterase"/>
</dbReference>
<dbReference type="GO" id="GO:0008239">
    <property type="term" value="F:dipeptidyl-peptidase activity"/>
    <property type="evidence" value="ECO:0007669"/>
    <property type="project" value="InterPro"/>
</dbReference>
<feature type="domain" description="Xaa-Pro dipeptidyl-peptidase C-terminal" evidence="2">
    <location>
        <begin position="331"/>
        <end position="600"/>
    </location>
</feature>
<dbReference type="PANTHER" id="PTHR48081:SF13">
    <property type="entry name" value="ALPHA_BETA HYDROLASE"/>
    <property type="match status" value="1"/>
</dbReference>
<dbReference type="Pfam" id="PF20434">
    <property type="entry name" value="BD-FAE"/>
    <property type="match status" value="1"/>
</dbReference>
<reference evidence="3 4" key="1">
    <citation type="submission" date="2011-08" db="EMBL/GenBank/DDBJ databases">
        <title>The Genome Sequence of Clostridium citroniae WAL-17108.</title>
        <authorList>
            <consortium name="The Broad Institute Genome Sequencing Platform"/>
            <person name="Earl A."/>
            <person name="Ward D."/>
            <person name="Feldgarden M."/>
            <person name="Gevers D."/>
            <person name="Finegold S.M."/>
            <person name="Summanen P.H."/>
            <person name="Molitoris D.R."/>
            <person name="Vaisanen M.L."/>
            <person name="Daigneault M."/>
            <person name="Allen-Vercoe E."/>
            <person name="Young S.K."/>
            <person name="Zeng Q."/>
            <person name="Gargeya S."/>
            <person name="Fitzgerald M."/>
            <person name="Haas B."/>
            <person name="Abouelleil A."/>
            <person name="Alvarado L."/>
            <person name="Arachchi H.M."/>
            <person name="Berlin A."/>
            <person name="Brown A."/>
            <person name="Chapman S.B."/>
            <person name="Chen Z."/>
            <person name="Dunbar C."/>
            <person name="Freedman E."/>
            <person name="Gearin G."/>
            <person name="Gellesch M."/>
            <person name="Goldberg J."/>
            <person name="Griggs A."/>
            <person name="Gujja S."/>
            <person name="Heiman D."/>
            <person name="Howarth C."/>
            <person name="Larson L."/>
            <person name="Lui A."/>
            <person name="MacDonald P.J.P."/>
            <person name="Montmayeur A."/>
            <person name="Murphy C."/>
            <person name="Neiman D."/>
            <person name="Pearson M."/>
            <person name="Priest M."/>
            <person name="Roberts A."/>
            <person name="Saif S."/>
            <person name="Shea T."/>
            <person name="Shenoy N."/>
            <person name="Sisk P."/>
            <person name="Stolte C."/>
            <person name="Sykes S."/>
            <person name="Wortman J."/>
            <person name="Nusbaum C."/>
            <person name="Birren B."/>
        </authorList>
    </citation>
    <scope>NUCLEOTIDE SEQUENCE [LARGE SCALE GENOMIC DNA]</scope>
    <source>
        <strain evidence="3 4">WAL-17108</strain>
    </source>
</reference>
<dbReference type="HOGENOM" id="CLU_310094_0_0_9"/>
<dbReference type="InterPro" id="IPR000383">
    <property type="entry name" value="Xaa-Pro-like_dom"/>
</dbReference>
<dbReference type="SUPFAM" id="SSF53474">
    <property type="entry name" value="alpha/beta-Hydrolases"/>
    <property type="match status" value="2"/>
</dbReference>
<dbReference type="Gene3D" id="2.60.120.260">
    <property type="entry name" value="Galactose-binding domain-like"/>
    <property type="match status" value="1"/>
</dbReference>
<dbReference type="Pfam" id="PF08530">
    <property type="entry name" value="PepX_C"/>
    <property type="match status" value="1"/>
</dbReference>
<proteinExistence type="predicted"/>
<gene>
    <name evidence="3" type="ORF">HMPREF9469_04110</name>
</gene>
<dbReference type="Gene3D" id="3.40.50.1820">
    <property type="entry name" value="alpha/beta hydrolase"/>
    <property type="match status" value="3"/>
</dbReference>
<dbReference type="SMART" id="SM00939">
    <property type="entry name" value="PepX_C"/>
    <property type="match status" value="1"/>
</dbReference>